<keyword evidence="4" id="KW-0479">Metal-binding</keyword>
<dbReference type="GO" id="GO:0004519">
    <property type="term" value="F:endonuclease activity"/>
    <property type="evidence" value="ECO:0007669"/>
    <property type="project" value="UniProtKB-KW"/>
</dbReference>
<dbReference type="PROSITE" id="PS01306">
    <property type="entry name" value="UPF0054"/>
    <property type="match status" value="1"/>
</dbReference>
<organism evidence="8">
    <name type="scientific">hydrothermal vent metagenome</name>
    <dbReference type="NCBI Taxonomy" id="652676"/>
    <lineage>
        <taxon>unclassified sequences</taxon>
        <taxon>metagenomes</taxon>
        <taxon>ecological metagenomes</taxon>
    </lineage>
</organism>
<dbReference type="GO" id="GO:0046872">
    <property type="term" value="F:metal ion binding"/>
    <property type="evidence" value="ECO:0007669"/>
    <property type="project" value="UniProtKB-KW"/>
</dbReference>
<comment type="similarity">
    <text evidence="2">Belongs to the endoribonuclease YbeY family.</text>
</comment>
<dbReference type="PANTHER" id="PTHR46986">
    <property type="entry name" value="ENDORIBONUCLEASE YBEY, CHLOROPLASTIC"/>
    <property type="match status" value="1"/>
</dbReference>
<dbReference type="NCBIfam" id="TIGR00043">
    <property type="entry name" value="rRNA maturation RNase YbeY"/>
    <property type="match status" value="1"/>
</dbReference>
<evidence type="ECO:0000256" key="6">
    <source>
        <dbReference type="ARBA" id="ARBA00022801"/>
    </source>
</evidence>
<evidence type="ECO:0000256" key="7">
    <source>
        <dbReference type="ARBA" id="ARBA00022833"/>
    </source>
</evidence>
<evidence type="ECO:0000256" key="4">
    <source>
        <dbReference type="ARBA" id="ARBA00022723"/>
    </source>
</evidence>
<accession>A0A3B0U0G5</accession>
<dbReference type="GO" id="GO:0004222">
    <property type="term" value="F:metalloendopeptidase activity"/>
    <property type="evidence" value="ECO:0007669"/>
    <property type="project" value="InterPro"/>
</dbReference>
<gene>
    <name evidence="8" type="ORF">MNBD_BACTEROID01-1077</name>
</gene>
<proteinExistence type="inferred from homology"/>
<keyword evidence="7" id="KW-0862">Zinc</keyword>
<dbReference type="Gene3D" id="3.40.390.30">
    <property type="entry name" value="Metalloproteases ('zincins'), catalytic domain"/>
    <property type="match status" value="1"/>
</dbReference>
<reference evidence="8" key="1">
    <citation type="submission" date="2018-06" db="EMBL/GenBank/DDBJ databases">
        <authorList>
            <person name="Zhirakovskaya E."/>
        </authorList>
    </citation>
    <scope>NUCLEOTIDE SEQUENCE</scope>
</reference>
<dbReference type="InterPro" id="IPR023091">
    <property type="entry name" value="MetalPrtase_cat_dom_sf_prd"/>
</dbReference>
<keyword evidence="3" id="KW-0540">Nuclease</keyword>
<dbReference type="Pfam" id="PF02130">
    <property type="entry name" value="YbeY"/>
    <property type="match status" value="1"/>
</dbReference>
<keyword evidence="5" id="KW-0255">Endonuclease</keyword>
<dbReference type="AlphaFoldDB" id="A0A3B0U0G5"/>
<protein>
    <submittedName>
        <fullName evidence="8">Metal-dependent hydrolase YbeY, involved in rRNA and/or ribosome maturation and assembly</fullName>
    </submittedName>
</protein>
<evidence type="ECO:0000256" key="1">
    <source>
        <dbReference type="ARBA" id="ARBA00001947"/>
    </source>
</evidence>
<name>A0A3B0U0G5_9ZZZZ</name>
<keyword evidence="6 8" id="KW-0378">Hydrolase</keyword>
<sequence>MGKIKFHNEYTQTLNINKKGLRQKIVDLITLEGKMEGEISIIFCNDDYLLKINKDFLNHDYYTDIITFNYVSNGIISGDLFVSVERVKENAKAFNVKFIEELERVILHGILHLIGYDDKTTEQKEEIREKENYYLRRLKVD</sequence>
<dbReference type="InterPro" id="IPR002036">
    <property type="entry name" value="YbeY"/>
</dbReference>
<dbReference type="InterPro" id="IPR020549">
    <property type="entry name" value="YbeY_CS"/>
</dbReference>
<dbReference type="SUPFAM" id="SSF55486">
    <property type="entry name" value="Metalloproteases ('zincins'), catalytic domain"/>
    <property type="match status" value="1"/>
</dbReference>
<evidence type="ECO:0000313" key="8">
    <source>
        <dbReference type="EMBL" id="VAW19197.1"/>
    </source>
</evidence>
<comment type="cofactor">
    <cofactor evidence="1">
        <name>Zn(2+)</name>
        <dbReference type="ChEBI" id="CHEBI:29105"/>
    </cofactor>
</comment>
<evidence type="ECO:0000256" key="5">
    <source>
        <dbReference type="ARBA" id="ARBA00022759"/>
    </source>
</evidence>
<evidence type="ECO:0000256" key="2">
    <source>
        <dbReference type="ARBA" id="ARBA00010875"/>
    </source>
</evidence>
<evidence type="ECO:0000256" key="3">
    <source>
        <dbReference type="ARBA" id="ARBA00022722"/>
    </source>
</evidence>
<dbReference type="HAMAP" id="MF_00009">
    <property type="entry name" value="Endoribonucl_YbeY"/>
    <property type="match status" value="1"/>
</dbReference>
<dbReference type="EMBL" id="UOEP01000095">
    <property type="protein sequence ID" value="VAW19197.1"/>
    <property type="molecule type" value="Genomic_DNA"/>
</dbReference>
<dbReference type="GO" id="GO:0006364">
    <property type="term" value="P:rRNA processing"/>
    <property type="evidence" value="ECO:0007669"/>
    <property type="project" value="InterPro"/>
</dbReference>
<dbReference type="PANTHER" id="PTHR46986:SF1">
    <property type="entry name" value="ENDORIBONUCLEASE YBEY, CHLOROPLASTIC"/>
    <property type="match status" value="1"/>
</dbReference>